<dbReference type="Gene3D" id="3.20.20.140">
    <property type="entry name" value="Metal-dependent hydrolases"/>
    <property type="match status" value="1"/>
</dbReference>
<dbReference type="OrthoDB" id="9810005at2"/>
<dbReference type="SUPFAM" id="SSF51556">
    <property type="entry name" value="Metallo-dependent hydrolases"/>
    <property type="match status" value="1"/>
</dbReference>
<feature type="binding site" evidence="4">
    <location>
        <position position="93"/>
    </location>
    <ligand>
        <name>a divalent metal cation</name>
        <dbReference type="ChEBI" id="CHEBI:60240"/>
        <label>1</label>
    </ligand>
</feature>
<feature type="binding site" evidence="4">
    <location>
        <position position="129"/>
    </location>
    <ligand>
        <name>a divalent metal cation</name>
        <dbReference type="ChEBI" id="CHEBI:60240"/>
        <label>2</label>
    </ligand>
</feature>
<keyword evidence="2 4" id="KW-0479">Metal-binding</keyword>
<dbReference type="PANTHER" id="PTHR46124:SF3">
    <property type="entry name" value="HYDROLASE"/>
    <property type="match status" value="1"/>
</dbReference>
<dbReference type="PATRIC" id="fig|266128.3.peg.489"/>
<protein>
    <submittedName>
        <fullName evidence="5">DNAase</fullName>
    </submittedName>
</protein>
<evidence type="ECO:0000313" key="6">
    <source>
        <dbReference type="Proteomes" id="UP000051254"/>
    </source>
</evidence>
<dbReference type="PROSITE" id="PS01091">
    <property type="entry name" value="TATD_3"/>
    <property type="match status" value="1"/>
</dbReference>
<dbReference type="Pfam" id="PF01026">
    <property type="entry name" value="TatD_DNase"/>
    <property type="match status" value="1"/>
</dbReference>
<dbReference type="PIRSF" id="PIRSF005902">
    <property type="entry name" value="DNase_TatD"/>
    <property type="match status" value="1"/>
</dbReference>
<sequence length="261" mass="27990">MDLVDSHCHLDDPRFDADRQCVIAAAAAAGVRQMVIPATTAARWPAVRAASAMAKGLYPVFGLHPMFVDDHRPTDLRALEQALAAGEAVAVGECGLDFSSPAWDATQQRYYFQAQISLARQARLPLIIHARKAVEEVILTLKRAGDVAAVVHSYSGSIEQARQLAGLGVHISVGGPMTHPRAQRLQRLVAALPDWQLLLETDAPDQPDACCQGQRNAPARLAAIAECAARLRQTTPTALASLTSANARRLFNLPALEQAAV</sequence>
<evidence type="ECO:0000256" key="4">
    <source>
        <dbReference type="PIRSR" id="PIRSR005902-1"/>
    </source>
</evidence>
<dbReference type="PANTHER" id="PTHR46124">
    <property type="entry name" value="D-AMINOACYL-TRNA DEACYLASE"/>
    <property type="match status" value="1"/>
</dbReference>
<comment type="caution">
    <text evidence="5">The sequence shown here is derived from an EMBL/GenBank/DDBJ whole genome shotgun (WGS) entry which is preliminary data.</text>
</comment>
<evidence type="ECO:0000256" key="2">
    <source>
        <dbReference type="ARBA" id="ARBA00022723"/>
    </source>
</evidence>
<accession>A0A0R0BY73</accession>
<dbReference type="GO" id="GO:0016788">
    <property type="term" value="F:hydrolase activity, acting on ester bonds"/>
    <property type="evidence" value="ECO:0007669"/>
    <property type="project" value="InterPro"/>
</dbReference>
<feature type="binding site" evidence="4">
    <location>
        <position position="7"/>
    </location>
    <ligand>
        <name>a divalent metal cation</name>
        <dbReference type="ChEBI" id="CHEBI:60240"/>
        <label>1</label>
    </ligand>
</feature>
<gene>
    <name evidence="5" type="ORF">ABB25_08085</name>
</gene>
<keyword evidence="6" id="KW-1185">Reference proteome</keyword>
<keyword evidence="3" id="KW-0378">Hydrolase</keyword>
<dbReference type="GO" id="GO:0046872">
    <property type="term" value="F:metal ion binding"/>
    <property type="evidence" value="ECO:0007669"/>
    <property type="project" value="UniProtKB-KW"/>
</dbReference>
<dbReference type="PROSITE" id="PS01137">
    <property type="entry name" value="TATD_1"/>
    <property type="match status" value="1"/>
</dbReference>
<feature type="binding site" evidence="4">
    <location>
        <position position="202"/>
    </location>
    <ligand>
        <name>a divalent metal cation</name>
        <dbReference type="ChEBI" id="CHEBI:60240"/>
        <label>1</label>
    </ligand>
</feature>
<feature type="binding site" evidence="4">
    <location>
        <position position="152"/>
    </location>
    <ligand>
        <name>a divalent metal cation</name>
        <dbReference type="ChEBI" id="CHEBI:60240"/>
        <label>2</label>
    </ligand>
</feature>
<proteinExistence type="inferred from homology"/>
<evidence type="ECO:0000256" key="1">
    <source>
        <dbReference type="ARBA" id="ARBA00009275"/>
    </source>
</evidence>
<evidence type="ECO:0000256" key="3">
    <source>
        <dbReference type="ARBA" id="ARBA00022801"/>
    </source>
</evidence>
<evidence type="ECO:0000313" key="5">
    <source>
        <dbReference type="EMBL" id="KRG58257.1"/>
    </source>
</evidence>
<feature type="binding site" evidence="4">
    <location>
        <position position="9"/>
    </location>
    <ligand>
        <name>a divalent metal cation</name>
        <dbReference type="ChEBI" id="CHEBI:60240"/>
        <label>1</label>
    </ligand>
</feature>
<dbReference type="InterPro" id="IPR018228">
    <property type="entry name" value="DNase_TatD-rel_CS"/>
</dbReference>
<dbReference type="InterPro" id="IPR001130">
    <property type="entry name" value="TatD-like"/>
</dbReference>
<reference evidence="5 6" key="1">
    <citation type="submission" date="2015-05" db="EMBL/GenBank/DDBJ databases">
        <title>Genome sequencing and analysis of members of genus Stenotrophomonas.</title>
        <authorList>
            <person name="Patil P.P."/>
            <person name="Midha S."/>
            <person name="Patil P.B."/>
        </authorList>
    </citation>
    <scope>NUCLEOTIDE SEQUENCE [LARGE SCALE GENOMIC DNA]</scope>
    <source>
        <strain evidence="5 6">DSM 17805</strain>
    </source>
</reference>
<organism evidence="5 6">
    <name type="scientific">Stenotrophomonas koreensis</name>
    <dbReference type="NCBI Taxonomy" id="266128"/>
    <lineage>
        <taxon>Bacteria</taxon>
        <taxon>Pseudomonadati</taxon>
        <taxon>Pseudomonadota</taxon>
        <taxon>Gammaproteobacteria</taxon>
        <taxon>Lysobacterales</taxon>
        <taxon>Lysobacteraceae</taxon>
        <taxon>Stenotrophomonas</taxon>
    </lineage>
</organism>
<comment type="similarity">
    <text evidence="1">Belongs to the metallo-dependent hydrolases superfamily. TatD-type hydrolase family.</text>
</comment>
<dbReference type="CDD" id="cd01310">
    <property type="entry name" value="TatD_DNAse"/>
    <property type="match status" value="1"/>
</dbReference>
<dbReference type="RefSeq" id="WP_057665746.1">
    <property type="nucleotide sequence ID" value="NZ_LDJH01000012.1"/>
</dbReference>
<dbReference type="PROSITE" id="PS01090">
    <property type="entry name" value="TATD_2"/>
    <property type="match status" value="1"/>
</dbReference>
<name>A0A0R0BY73_9GAMM</name>
<dbReference type="FunFam" id="3.20.20.140:FF:000005">
    <property type="entry name" value="TatD family hydrolase"/>
    <property type="match status" value="1"/>
</dbReference>
<dbReference type="InterPro" id="IPR032466">
    <property type="entry name" value="Metal_Hydrolase"/>
</dbReference>
<dbReference type="Proteomes" id="UP000051254">
    <property type="component" value="Unassembled WGS sequence"/>
</dbReference>
<dbReference type="STRING" id="266128.ABB25_08085"/>
<dbReference type="GO" id="GO:0005829">
    <property type="term" value="C:cytosol"/>
    <property type="evidence" value="ECO:0007669"/>
    <property type="project" value="TreeGrafter"/>
</dbReference>
<dbReference type="AlphaFoldDB" id="A0A0R0BY73"/>
<dbReference type="EMBL" id="LDJH01000012">
    <property type="protein sequence ID" value="KRG58257.1"/>
    <property type="molecule type" value="Genomic_DNA"/>
</dbReference>